<name>A0A0F9I7Q6_9ZZZZ</name>
<evidence type="ECO:0000256" key="1">
    <source>
        <dbReference type="SAM" id="MobiDB-lite"/>
    </source>
</evidence>
<gene>
    <name evidence="2" type="ORF">LCGC14_1910700</name>
</gene>
<feature type="non-terminal residue" evidence="2">
    <location>
        <position position="1"/>
    </location>
</feature>
<organism evidence="2">
    <name type="scientific">marine sediment metagenome</name>
    <dbReference type="NCBI Taxonomy" id="412755"/>
    <lineage>
        <taxon>unclassified sequences</taxon>
        <taxon>metagenomes</taxon>
        <taxon>ecological metagenomes</taxon>
    </lineage>
</organism>
<proteinExistence type="predicted"/>
<evidence type="ECO:0000313" key="2">
    <source>
        <dbReference type="EMBL" id="KKL89835.1"/>
    </source>
</evidence>
<feature type="region of interest" description="Disordered" evidence="1">
    <location>
        <begin position="19"/>
        <end position="45"/>
    </location>
</feature>
<reference evidence="2" key="1">
    <citation type="journal article" date="2015" name="Nature">
        <title>Complex archaea that bridge the gap between prokaryotes and eukaryotes.</title>
        <authorList>
            <person name="Spang A."/>
            <person name="Saw J.H."/>
            <person name="Jorgensen S.L."/>
            <person name="Zaremba-Niedzwiedzka K."/>
            <person name="Martijn J."/>
            <person name="Lind A.E."/>
            <person name="van Eijk R."/>
            <person name="Schleper C."/>
            <person name="Guy L."/>
            <person name="Ettema T.J."/>
        </authorList>
    </citation>
    <scope>NUCLEOTIDE SEQUENCE</scope>
</reference>
<comment type="caution">
    <text evidence="2">The sequence shown here is derived from an EMBL/GenBank/DDBJ whole genome shotgun (WGS) entry which is preliminary data.</text>
</comment>
<accession>A0A0F9I7Q6</accession>
<protein>
    <submittedName>
        <fullName evidence="2">Uncharacterized protein</fullName>
    </submittedName>
</protein>
<dbReference type="EMBL" id="LAZR01020175">
    <property type="protein sequence ID" value="KKL89835.1"/>
    <property type="molecule type" value="Genomic_DNA"/>
</dbReference>
<sequence>GTKASATLKKRAEAQAKAAVEDVQVAEDAQENSGDSPPEESSAPPVINEYDQIYHYMRTIGGNPNPQYGILSGDQLDAEIGTILASGLQIIDVLPAGFSPEGDRVLFVFGRPVIGEAEYEEHHFVRRVIGIAEGAVTGYAADTWINHYVEMEGWRILKTIINGTPPEGIITIWILVR</sequence>
<dbReference type="AlphaFoldDB" id="A0A0F9I7Q6"/>